<dbReference type="EMBL" id="KV907495">
    <property type="protein sequence ID" value="OOF98678.1"/>
    <property type="molecule type" value="Genomic_DNA"/>
</dbReference>
<evidence type="ECO:0000256" key="1">
    <source>
        <dbReference type="ARBA" id="ARBA00001974"/>
    </source>
</evidence>
<feature type="binding site" evidence="5">
    <location>
        <position position="387"/>
    </location>
    <ligand>
        <name>substrate</name>
    </ligand>
</feature>
<comment type="similarity">
    <text evidence="2 6">Belongs to the flavin monoamine oxidase family.</text>
</comment>
<keyword evidence="6" id="KW-0274">FAD</keyword>
<dbReference type="STRING" id="602072.A0A1R3RW09"/>
<gene>
    <name evidence="8" type="ORF">ASPCADRAFT_162331</name>
</gene>
<evidence type="ECO:0000259" key="7">
    <source>
        <dbReference type="Pfam" id="PF01593"/>
    </source>
</evidence>
<keyword evidence="3 6" id="KW-0560">Oxidoreductase</keyword>
<dbReference type="PRINTS" id="PR00757">
    <property type="entry name" value="AMINEOXDASEF"/>
</dbReference>
<sequence>MTSRDGYQWTPQAGLTQGVPSLGVISPPTNIKDTNEPWDVIVIGGGYCGLTATRDLTVAGFKTLLLEARDRIGGRSWSSNIDGYPYEMGGTWVHWHQAHVWREITRYKMSNALTPSFNFTHGVNHFQLRTSPNASVSTYMTHEAEDDLLRTALHKLTNVDGNNGRTILPFPHDVFHVPEFREYDNMSYADRISQIQDELSPNERATLEAFILLCSGGKLENSSFGEFLHWWAMSGYTYQGCMDCLISYKFRDGQSAFARQFWNEALGTGRLGYVFDCPVASVSDGDGDGSGSDVRVTARDGRVHAAKRVICTIPLNVLSGIRFSPPLSAIRASAAQAGHVNMCTKVHAEVDNQAMRSWTGITYPFNKLCYAIGDGTTPVGNTHLVCFGTDANHLQPEEDVRETLKAVGELAPGAFEVKMLVFHNWVKDEFAKGAWFFSRPGMVSDCLEGLRERHGGVVFANSDWALGWRSFIDGAIEEGTRAARMVVEELRPERGVRACL</sequence>
<dbReference type="Pfam" id="PF01593">
    <property type="entry name" value="Amino_oxidase"/>
    <property type="match status" value="1"/>
</dbReference>
<dbReference type="AlphaFoldDB" id="A0A1R3RW09"/>
<comment type="catalytic activity">
    <reaction evidence="4">
        <text>a secondary aliphatic amine + O2 + H2O = a primary amine + an aldehyde + H2O2</text>
        <dbReference type="Rhea" id="RHEA:26414"/>
        <dbReference type="ChEBI" id="CHEBI:15377"/>
        <dbReference type="ChEBI" id="CHEBI:15379"/>
        <dbReference type="ChEBI" id="CHEBI:16240"/>
        <dbReference type="ChEBI" id="CHEBI:17478"/>
        <dbReference type="ChEBI" id="CHEBI:58855"/>
        <dbReference type="ChEBI" id="CHEBI:65296"/>
        <dbReference type="EC" id="1.4.3.4"/>
    </reaction>
</comment>
<evidence type="ECO:0000256" key="3">
    <source>
        <dbReference type="ARBA" id="ARBA00023002"/>
    </source>
</evidence>
<dbReference type="Gene3D" id="3.50.50.60">
    <property type="entry name" value="FAD/NAD(P)-binding domain"/>
    <property type="match status" value="2"/>
</dbReference>
<keyword evidence="6" id="KW-0285">Flavoprotein</keyword>
<dbReference type="InterPro" id="IPR050703">
    <property type="entry name" value="Flavin_MAO"/>
</dbReference>
<protein>
    <recommendedName>
        <fullName evidence="6">Amine oxidase</fullName>
        <ecNumber evidence="6">1.4.3.-</ecNumber>
    </recommendedName>
</protein>
<evidence type="ECO:0000256" key="6">
    <source>
        <dbReference type="RuleBase" id="RU362067"/>
    </source>
</evidence>
<dbReference type="PANTHER" id="PTHR43563">
    <property type="entry name" value="AMINE OXIDASE"/>
    <property type="match status" value="1"/>
</dbReference>
<evidence type="ECO:0000256" key="5">
    <source>
        <dbReference type="PIRSR" id="PIRSR601613-1"/>
    </source>
</evidence>
<dbReference type="Gene3D" id="3.90.660.10">
    <property type="match status" value="2"/>
</dbReference>
<feature type="binding site" evidence="5">
    <location>
        <begin position="67"/>
        <end position="68"/>
    </location>
    <ligand>
        <name>FAD</name>
        <dbReference type="ChEBI" id="CHEBI:57692"/>
    </ligand>
</feature>
<dbReference type="InterPro" id="IPR002937">
    <property type="entry name" value="Amino_oxidase"/>
</dbReference>
<evidence type="ECO:0000256" key="4">
    <source>
        <dbReference type="ARBA" id="ARBA00048448"/>
    </source>
</evidence>
<dbReference type="VEuPathDB" id="FungiDB:ASPCADRAFT_162331"/>
<dbReference type="GO" id="GO:0097621">
    <property type="term" value="F:monoamine oxidase activity"/>
    <property type="evidence" value="ECO:0007669"/>
    <property type="project" value="UniProtKB-EC"/>
</dbReference>
<dbReference type="EC" id="1.4.3.-" evidence="6"/>
<dbReference type="InterPro" id="IPR036188">
    <property type="entry name" value="FAD/NAD-bd_sf"/>
</dbReference>
<comment type="cofactor">
    <cofactor evidence="1 6">
        <name>FAD</name>
        <dbReference type="ChEBI" id="CHEBI:57692"/>
    </cofactor>
</comment>
<name>A0A1R3RW09_ASPC5</name>
<dbReference type="OMA" id="FYEFLHW"/>
<dbReference type="OrthoDB" id="7777654at2759"/>
<accession>A0A1R3RW09</accession>
<reference evidence="9" key="1">
    <citation type="journal article" date="2017" name="Genome Biol.">
        <title>Comparative genomics reveals high biological diversity and specific adaptations in the industrially and medically important fungal genus Aspergillus.</title>
        <authorList>
            <person name="de Vries R.P."/>
            <person name="Riley R."/>
            <person name="Wiebenga A."/>
            <person name="Aguilar-Osorio G."/>
            <person name="Amillis S."/>
            <person name="Uchima C.A."/>
            <person name="Anderluh G."/>
            <person name="Asadollahi M."/>
            <person name="Askin M."/>
            <person name="Barry K."/>
            <person name="Battaglia E."/>
            <person name="Bayram O."/>
            <person name="Benocci T."/>
            <person name="Braus-Stromeyer S.A."/>
            <person name="Caldana C."/>
            <person name="Canovas D."/>
            <person name="Cerqueira G.C."/>
            <person name="Chen F."/>
            <person name="Chen W."/>
            <person name="Choi C."/>
            <person name="Clum A."/>
            <person name="Dos Santos R.A."/>
            <person name="Damasio A.R."/>
            <person name="Diallinas G."/>
            <person name="Emri T."/>
            <person name="Fekete E."/>
            <person name="Flipphi M."/>
            <person name="Freyberg S."/>
            <person name="Gallo A."/>
            <person name="Gournas C."/>
            <person name="Habgood R."/>
            <person name="Hainaut M."/>
            <person name="Harispe M.L."/>
            <person name="Henrissat B."/>
            <person name="Hilden K.S."/>
            <person name="Hope R."/>
            <person name="Hossain A."/>
            <person name="Karabika E."/>
            <person name="Karaffa L."/>
            <person name="Karanyi Z."/>
            <person name="Krasevec N."/>
            <person name="Kuo A."/>
            <person name="Kusch H."/>
            <person name="LaButti K."/>
            <person name="Lagendijk E.L."/>
            <person name="Lapidus A."/>
            <person name="Levasseur A."/>
            <person name="Lindquist E."/>
            <person name="Lipzen A."/>
            <person name="Logrieco A.F."/>
            <person name="MacCabe A."/>
            <person name="Maekelae M.R."/>
            <person name="Malavazi I."/>
            <person name="Melin P."/>
            <person name="Meyer V."/>
            <person name="Mielnichuk N."/>
            <person name="Miskei M."/>
            <person name="Molnar A.P."/>
            <person name="Mule G."/>
            <person name="Ngan C.Y."/>
            <person name="Orejas M."/>
            <person name="Orosz E."/>
            <person name="Ouedraogo J.P."/>
            <person name="Overkamp K.M."/>
            <person name="Park H.-S."/>
            <person name="Perrone G."/>
            <person name="Piumi F."/>
            <person name="Punt P.J."/>
            <person name="Ram A.F."/>
            <person name="Ramon A."/>
            <person name="Rauscher S."/>
            <person name="Record E."/>
            <person name="Riano-Pachon D.M."/>
            <person name="Robert V."/>
            <person name="Roehrig J."/>
            <person name="Ruller R."/>
            <person name="Salamov A."/>
            <person name="Salih N.S."/>
            <person name="Samson R.A."/>
            <person name="Sandor E."/>
            <person name="Sanguinetti M."/>
            <person name="Schuetze T."/>
            <person name="Sepcic K."/>
            <person name="Shelest E."/>
            <person name="Sherlock G."/>
            <person name="Sophianopoulou V."/>
            <person name="Squina F.M."/>
            <person name="Sun H."/>
            <person name="Susca A."/>
            <person name="Todd R.B."/>
            <person name="Tsang A."/>
            <person name="Unkles S.E."/>
            <person name="van de Wiele N."/>
            <person name="van Rossen-Uffink D."/>
            <person name="Oliveira J.V."/>
            <person name="Vesth T.C."/>
            <person name="Visser J."/>
            <person name="Yu J.-H."/>
            <person name="Zhou M."/>
            <person name="Andersen M.R."/>
            <person name="Archer D.B."/>
            <person name="Baker S.E."/>
            <person name="Benoit I."/>
            <person name="Brakhage A.A."/>
            <person name="Braus G.H."/>
            <person name="Fischer R."/>
            <person name="Frisvad J.C."/>
            <person name="Goldman G.H."/>
            <person name="Houbraken J."/>
            <person name="Oakley B."/>
            <person name="Pocsi I."/>
            <person name="Scazzocchio C."/>
            <person name="Seiboth B."/>
            <person name="vanKuyk P.A."/>
            <person name="Wortman J."/>
            <person name="Dyer P.S."/>
            <person name="Grigoriev I.V."/>
        </authorList>
    </citation>
    <scope>NUCLEOTIDE SEQUENCE [LARGE SCALE GENOMIC DNA]</scope>
    <source>
        <strain evidence="9">ITEM 5010</strain>
    </source>
</reference>
<feature type="binding site" evidence="5">
    <location>
        <position position="279"/>
    </location>
    <ligand>
        <name>FAD</name>
        <dbReference type="ChEBI" id="CHEBI:57692"/>
    </ligand>
</feature>
<keyword evidence="9" id="KW-1185">Reference proteome</keyword>
<evidence type="ECO:0000313" key="9">
    <source>
        <dbReference type="Proteomes" id="UP000188318"/>
    </source>
</evidence>
<dbReference type="InterPro" id="IPR001613">
    <property type="entry name" value="Flavin_amine_oxidase"/>
</dbReference>
<proteinExistence type="inferred from homology"/>
<organism evidence="8 9">
    <name type="scientific">Aspergillus carbonarius (strain ITEM 5010)</name>
    <dbReference type="NCBI Taxonomy" id="602072"/>
    <lineage>
        <taxon>Eukaryota</taxon>
        <taxon>Fungi</taxon>
        <taxon>Dikarya</taxon>
        <taxon>Ascomycota</taxon>
        <taxon>Pezizomycotina</taxon>
        <taxon>Eurotiomycetes</taxon>
        <taxon>Eurotiomycetidae</taxon>
        <taxon>Eurotiales</taxon>
        <taxon>Aspergillaceae</taxon>
        <taxon>Aspergillus</taxon>
        <taxon>Aspergillus subgen. Circumdati</taxon>
    </lineage>
</organism>
<dbReference type="SMR" id="A0A1R3RW09"/>
<dbReference type="SUPFAM" id="SSF51905">
    <property type="entry name" value="FAD/NAD(P)-binding domain"/>
    <property type="match status" value="1"/>
</dbReference>
<dbReference type="PANTHER" id="PTHR43563:SF1">
    <property type="entry name" value="AMINE OXIDASE [FLAVIN-CONTAINING] B"/>
    <property type="match status" value="1"/>
</dbReference>
<feature type="domain" description="Amine oxidase" evidence="7">
    <location>
        <begin position="48"/>
        <end position="486"/>
    </location>
</feature>
<dbReference type="Proteomes" id="UP000188318">
    <property type="component" value="Unassembled WGS sequence"/>
</dbReference>
<evidence type="ECO:0000313" key="8">
    <source>
        <dbReference type="EMBL" id="OOF98678.1"/>
    </source>
</evidence>
<evidence type="ECO:0000256" key="2">
    <source>
        <dbReference type="ARBA" id="ARBA00005995"/>
    </source>
</evidence>